<dbReference type="KEGG" id="ttq:NIES37_25250"/>
<dbReference type="EMBL" id="AP018248">
    <property type="protein sequence ID" value="BAY98574.1"/>
    <property type="molecule type" value="Genomic_DNA"/>
</dbReference>
<dbReference type="AlphaFoldDB" id="A0A1Z4MYL9"/>
<reference evidence="1 2" key="1">
    <citation type="submission" date="2017-06" db="EMBL/GenBank/DDBJ databases">
        <title>Genome sequencing of cyanobaciteial culture collection at National Institute for Environmental Studies (NIES).</title>
        <authorList>
            <person name="Hirose Y."/>
            <person name="Shimura Y."/>
            <person name="Fujisawa T."/>
            <person name="Nakamura Y."/>
            <person name="Kawachi M."/>
        </authorList>
    </citation>
    <scope>NUCLEOTIDE SEQUENCE [LARGE SCALE GENOMIC DNA]</scope>
    <source>
        <strain evidence="1 2">NIES-37</strain>
    </source>
</reference>
<evidence type="ECO:0000313" key="2">
    <source>
        <dbReference type="Proteomes" id="UP000218785"/>
    </source>
</evidence>
<name>A0A1Z4MYL9_9CYAN</name>
<keyword evidence="2" id="KW-1185">Reference proteome</keyword>
<protein>
    <submittedName>
        <fullName evidence="1">Uncharacterized protein</fullName>
    </submittedName>
</protein>
<sequence length="115" mass="13164">MAYTFNIVGVSPVLQFFNHQQTLQEPQKPGVEYVGTHICTLDAFLESIEPVPPKWNWNLDQVVDTVINFWVNNSESIDYWKKRLGDAGKDNLLVARVADFAALQAELESLLKKNW</sequence>
<gene>
    <name evidence="1" type="ORF">NIES37_25250</name>
</gene>
<dbReference type="RefSeq" id="WP_096576077.1">
    <property type="nucleotide sequence ID" value="NZ_CAWNJS010000001.1"/>
</dbReference>
<evidence type="ECO:0000313" key="1">
    <source>
        <dbReference type="EMBL" id="BAY98574.1"/>
    </source>
</evidence>
<dbReference type="Proteomes" id="UP000218785">
    <property type="component" value="Chromosome"/>
</dbReference>
<proteinExistence type="predicted"/>
<organism evidence="1 2">
    <name type="scientific">Tolypothrix tenuis PCC 7101</name>
    <dbReference type="NCBI Taxonomy" id="231146"/>
    <lineage>
        <taxon>Bacteria</taxon>
        <taxon>Bacillati</taxon>
        <taxon>Cyanobacteriota</taxon>
        <taxon>Cyanophyceae</taxon>
        <taxon>Nostocales</taxon>
        <taxon>Tolypothrichaceae</taxon>
        <taxon>Tolypothrix</taxon>
    </lineage>
</organism>
<accession>A0A1Z4MYL9</accession>